<evidence type="ECO:0000313" key="2">
    <source>
        <dbReference type="EMBL" id="GIG04091.1"/>
    </source>
</evidence>
<gene>
    <name evidence="2" type="ORF">Cco03nite_07910</name>
</gene>
<dbReference type="AlphaFoldDB" id="A0A8J3P708"/>
<evidence type="ECO:0000313" key="3">
    <source>
        <dbReference type="Proteomes" id="UP000630887"/>
    </source>
</evidence>
<feature type="region of interest" description="Disordered" evidence="1">
    <location>
        <begin position="1"/>
        <end position="48"/>
    </location>
</feature>
<sequence>MTHQHPPAFLAGPGGVAEPHAPAGSEGRPRALSAPNAEHLAPRGHQVNHQAEQWCPDAAAAAYEATPAALLCHTQRL</sequence>
<dbReference type="EMBL" id="BONI01000005">
    <property type="protein sequence ID" value="GIG04091.1"/>
    <property type="molecule type" value="Genomic_DNA"/>
</dbReference>
<dbReference type="RefSeq" id="WP_203688618.1">
    <property type="nucleotide sequence ID" value="NZ_BAAALC010000011.1"/>
</dbReference>
<reference evidence="2 3" key="1">
    <citation type="submission" date="2021-01" db="EMBL/GenBank/DDBJ databases">
        <title>Whole genome shotgun sequence of Catellatospora coxensis NBRC 107359.</title>
        <authorList>
            <person name="Komaki H."/>
            <person name="Tamura T."/>
        </authorList>
    </citation>
    <scope>NUCLEOTIDE SEQUENCE [LARGE SCALE GENOMIC DNA]</scope>
    <source>
        <strain evidence="2 3">NBRC 107359</strain>
    </source>
</reference>
<organism evidence="2 3">
    <name type="scientific">Catellatospora coxensis</name>
    <dbReference type="NCBI Taxonomy" id="310354"/>
    <lineage>
        <taxon>Bacteria</taxon>
        <taxon>Bacillati</taxon>
        <taxon>Actinomycetota</taxon>
        <taxon>Actinomycetes</taxon>
        <taxon>Micromonosporales</taxon>
        <taxon>Micromonosporaceae</taxon>
        <taxon>Catellatospora</taxon>
    </lineage>
</organism>
<protein>
    <submittedName>
        <fullName evidence="2">Uncharacterized protein</fullName>
    </submittedName>
</protein>
<keyword evidence="3" id="KW-1185">Reference proteome</keyword>
<accession>A0A8J3P708</accession>
<evidence type="ECO:0000256" key="1">
    <source>
        <dbReference type="SAM" id="MobiDB-lite"/>
    </source>
</evidence>
<dbReference type="Proteomes" id="UP000630887">
    <property type="component" value="Unassembled WGS sequence"/>
</dbReference>
<name>A0A8J3P708_9ACTN</name>
<comment type="caution">
    <text evidence="2">The sequence shown here is derived from an EMBL/GenBank/DDBJ whole genome shotgun (WGS) entry which is preliminary data.</text>
</comment>
<proteinExistence type="predicted"/>